<dbReference type="RefSeq" id="WP_184866353.1">
    <property type="nucleotide sequence ID" value="NZ_BAAAWY010000005.1"/>
</dbReference>
<evidence type="ECO:0000256" key="6">
    <source>
        <dbReference type="ARBA" id="ARBA00023125"/>
    </source>
</evidence>
<dbReference type="InterPro" id="IPR036388">
    <property type="entry name" value="WH-like_DNA-bd_sf"/>
</dbReference>
<keyword evidence="3 10" id="KW-0597">Phosphoprotein</keyword>
<evidence type="ECO:0000313" key="12">
    <source>
        <dbReference type="EMBL" id="MBB5894425.1"/>
    </source>
</evidence>
<dbReference type="Pfam" id="PF00072">
    <property type="entry name" value="Response_reg"/>
    <property type="match status" value="1"/>
</dbReference>
<evidence type="ECO:0000256" key="5">
    <source>
        <dbReference type="ARBA" id="ARBA00023015"/>
    </source>
</evidence>
<keyword evidence="2 9" id="KW-0963">Cytoplasm</keyword>
<dbReference type="PANTHER" id="PTHR45526">
    <property type="entry name" value="TRANSCRIPTIONAL REGULATORY PROTEIN DPIA"/>
    <property type="match status" value="1"/>
</dbReference>
<protein>
    <recommendedName>
        <fullName evidence="9">Transcriptional regulatory protein</fullName>
    </recommendedName>
</protein>
<reference evidence="12 13" key="1">
    <citation type="submission" date="2020-08" db="EMBL/GenBank/DDBJ databases">
        <title>Sequencing the genomes of 1000 actinobacteria strains.</title>
        <authorList>
            <person name="Klenk H.-P."/>
        </authorList>
    </citation>
    <scope>NUCLEOTIDE SEQUENCE [LARGE SCALE GENOMIC DNA]</scope>
    <source>
        <strain evidence="12 13">DSM 43851</strain>
    </source>
</reference>
<feature type="domain" description="Response regulatory" evidence="11">
    <location>
        <begin position="3"/>
        <end position="114"/>
    </location>
</feature>
<dbReference type="GO" id="GO:0003677">
    <property type="term" value="F:DNA binding"/>
    <property type="evidence" value="ECO:0007669"/>
    <property type="project" value="UniProtKB-KW"/>
</dbReference>
<dbReference type="InterPro" id="IPR001789">
    <property type="entry name" value="Sig_transdc_resp-reg_receiver"/>
</dbReference>
<evidence type="ECO:0000256" key="9">
    <source>
        <dbReference type="PIRNR" id="PIRNR006171"/>
    </source>
</evidence>
<dbReference type="GO" id="GO:0005737">
    <property type="term" value="C:cytoplasm"/>
    <property type="evidence" value="ECO:0007669"/>
    <property type="project" value="UniProtKB-SubCell"/>
</dbReference>
<dbReference type="PANTHER" id="PTHR45526:SF1">
    <property type="entry name" value="TRANSCRIPTIONAL REGULATORY PROTEIN DCUR-RELATED"/>
    <property type="match status" value="1"/>
</dbReference>
<evidence type="ECO:0000313" key="13">
    <source>
        <dbReference type="Proteomes" id="UP000585638"/>
    </source>
</evidence>
<dbReference type="Gene3D" id="3.40.50.2300">
    <property type="match status" value="1"/>
</dbReference>
<dbReference type="Proteomes" id="UP000585638">
    <property type="component" value="Unassembled WGS sequence"/>
</dbReference>
<dbReference type="InterPro" id="IPR036390">
    <property type="entry name" value="WH_DNA-bd_sf"/>
</dbReference>
<accession>A0A7W9NIZ7</accession>
<evidence type="ECO:0000256" key="2">
    <source>
        <dbReference type="ARBA" id="ARBA00022490"/>
    </source>
</evidence>
<keyword evidence="6 9" id="KW-0238">DNA-binding</keyword>
<dbReference type="GO" id="GO:0000156">
    <property type="term" value="F:phosphorelay response regulator activity"/>
    <property type="evidence" value="ECO:0007669"/>
    <property type="project" value="TreeGrafter"/>
</dbReference>
<evidence type="ECO:0000256" key="4">
    <source>
        <dbReference type="ARBA" id="ARBA00023012"/>
    </source>
</evidence>
<keyword evidence="13" id="KW-1185">Reference proteome</keyword>
<keyword evidence="4 9" id="KW-0902">Two-component regulatory system</keyword>
<dbReference type="InterPro" id="IPR011006">
    <property type="entry name" value="CheY-like_superfamily"/>
</dbReference>
<organism evidence="12 13">
    <name type="scientific">Kutzneria kofuensis</name>
    <dbReference type="NCBI Taxonomy" id="103725"/>
    <lineage>
        <taxon>Bacteria</taxon>
        <taxon>Bacillati</taxon>
        <taxon>Actinomycetota</taxon>
        <taxon>Actinomycetes</taxon>
        <taxon>Pseudonocardiales</taxon>
        <taxon>Pseudonocardiaceae</taxon>
        <taxon>Kutzneria</taxon>
    </lineage>
</organism>
<dbReference type="Pfam" id="PF09339">
    <property type="entry name" value="HTH_IclR"/>
    <property type="match status" value="1"/>
</dbReference>
<dbReference type="Gene3D" id="1.10.10.10">
    <property type="entry name" value="Winged helix-like DNA-binding domain superfamily/Winged helix DNA-binding domain"/>
    <property type="match status" value="1"/>
</dbReference>
<dbReference type="SMART" id="SM00448">
    <property type="entry name" value="REC"/>
    <property type="match status" value="1"/>
</dbReference>
<dbReference type="EMBL" id="JACHIR010000001">
    <property type="protein sequence ID" value="MBB5894425.1"/>
    <property type="molecule type" value="Genomic_DNA"/>
</dbReference>
<name>A0A7W9NIZ7_9PSEU</name>
<dbReference type="PROSITE" id="PS50110">
    <property type="entry name" value="RESPONSE_REGULATORY"/>
    <property type="match status" value="1"/>
</dbReference>
<dbReference type="SUPFAM" id="SSF46785">
    <property type="entry name" value="Winged helix' DNA-binding domain"/>
    <property type="match status" value="1"/>
</dbReference>
<sequence length="227" mass="24404">MIRVLVVEDDFRVAQVHSAFTDRVPGFVVVGSARTAAEASAMIAELEPDLVLLDTYLPDRSGLDLLAEISVDTIMLTAVSDAASVRAAFAAGALNYLVKPFTAEQLGERLTAYSRYHNQLTPSRALTQEEIDRAVRTLHDGDHPHAPKGQSPVTAKLVSDALRTADGPRSAAEIAAGLGIARATAQRYLAALAQEGTATMSLRYGLTGRPEHQYQWRPLRGRGSAPE</sequence>
<dbReference type="SUPFAM" id="SSF52172">
    <property type="entry name" value="CheY-like"/>
    <property type="match status" value="1"/>
</dbReference>
<evidence type="ECO:0000256" key="1">
    <source>
        <dbReference type="ARBA" id="ARBA00004496"/>
    </source>
</evidence>
<keyword evidence="8 9" id="KW-0804">Transcription</keyword>
<gene>
    <name evidence="12" type="ORF">BJ998_005621</name>
</gene>
<dbReference type="InterPro" id="IPR005471">
    <property type="entry name" value="Tscrpt_reg_IclR_N"/>
</dbReference>
<comment type="subcellular location">
    <subcellularLocation>
        <location evidence="1 9">Cytoplasm</location>
    </subcellularLocation>
</comment>
<evidence type="ECO:0000259" key="11">
    <source>
        <dbReference type="PROSITE" id="PS50110"/>
    </source>
</evidence>
<dbReference type="InterPro" id="IPR024187">
    <property type="entry name" value="Sig_transdc_resp-reg_cit/mal"/>
</dbReference>
<dbReference type="PIRSF" id="PIRSF006171">
    <property type="entry name" value="RR_citrat_malat"/>
    <property type="match status" value="1"/>
</dbReference>
<keyword evidence="5 9" id="KW-0805">Transcription regulation</keyword>
<comment type="caution">
    <text evidence="12">The sequence shown here is derived from an EMBL/GenBank/DDBJ whole genome shotgun (WGS) entry which is preliminary data.</text>
</comment>
<feature type="modified residue" description="4-aspartylphosphate" evidence="10">
    <location>
        <position position="54"/>
    </location>
</feature>
<dbReference type="AlphaFoldDB" id="A0A7W9NIZ7"/>
<dbReference type="GO" id="GO:0003700">
    <property type="term" value="F:DNA-binding transcription factor activity"/>
    <property type="evidence" value="ECO:0007669"/>
    <property type="project" value="InterPro"/>
</dbReference>
<evidence type="ECO:0000256" key="10">
    <source>
        <dbReference type="PROSITE-ProRule" id="PRU00169"/>
    </source>
</evidence>
<dbReference type="InterPro" id="IPR051271">
    <property type="entry name" value="2C-system_Tx_regulators"/>
</dbReference>
<evidence type="ECO:0000256" key="3">
    <source>
        <dbReference type="ARBA" id="ARBA00022553"/>
    </source>
</evidence>
<proteinExistence type="predicted"/>
<evidence type="ECO:0000256" key="7">
    <source>
        <dbReference type="ARBA" id="ARBA00023159"/>
    </source>
</evidence>
<evidence type="ECO:0000256" key="8">
    <source>
        <dbReference type="ARBA" id="ARBA00023163"/>
    </source>
</evidence>
<keyword evidence="7 9" id="KW-0010">Activator</keyword>